<dbReference type="InterPro" id="IPR004866">
    <property type="entry name" value="CHB/HEX_N_dom"/>
</dbReference>
<evidence type="ECO:0000313" key="11">
    <source>
        <dbReference type="EMBL" id="MBD2799300.1"/>
    </source>
</evidence>
<dbReference type="Proteomes" id="UP001193920">
    <property type="component" value="Unassembled WGS sequence"/>
</dbReference>
<dbReference type="GO" id="GO:0030203">
    <property type="term" value="P:glycosaminoglycan metabolic process"/>
    <property type="evidence" value="ECO:0007669"/>
    <property type="project" value="TreeGrafter"/>
</dbReference>
<dbReference type="SUPFAM" id="SSF51445">
    <property type="entry name" value="(Trans)glycosidases"/>
    <property type="match status" value="1"/>
</dbReference>
<evidence type="ECO:0000256" key="7">
    <source>
        <dbReference type="ARBA" id="ARBA00033000"/>
    </source>
</evidence>
<dbReference type="GO" id="GO:0005975">
    <property type="term" value="P:carbohydrate metabolic process"/>
    <property type="evidence" value="ECO:0007669"/>
    <property type="project" value="InterPro"/>
</dbReference>
<reference evidence="11" key="1">
    <citation type="submission" date="2020-09" db="EMBL/GenBank/DDBJ databases">
        <authorList>
            <person name="Palma L."/>
            <person name="Caballero P."/>
            <person name="Berry C."/>
            <person name="Del Valle E."/>
        </authorList>
    </citation>
    <scope>NUCLEOTIDE SEQUENCE</scope>
    <source>
        <strain evidence="11">M</strain>
    </source>
</reference>
<dbReference type="InterPro" id="IPR014756">
    <property type="entry name" value="Ig_E-set"/>
</dbReference>
<keyword evidence="5" id="KW-0326">Glycosidase</keyword>
<dbReference type="PANTHER" id="PTHR22600:SF57">
    <property type="entry name" value="BETA-N-ACETYLHEXOSAMINIDASE"/>
    <property type="match status" value="1"/>
</dbReference>
<dbReference type="GO" id="GO:0016020">
    <property type="term" value="C:membrane"/>
    <property type="evidence" value="ECO:0007669"/>
    <property type="project" value="TreeGrafter"/>
</dbReference>
<dbReference type="PRINTS" id="PR00738">
    <property type="entry name" value="GLHYDRLASE20"/>
</dbReference>
<keyword evidence="4" id="KW-0378">Hydrolase</keyword>
<evidence type="ECO:0000256" key="6">
    <source>
        <dbReference type="ARBA" id="ARBA00030512"/>
    </source>
</evidence>
<keyword evidence="9" id="KW-0732">Signal</keyword>
<dbReference type="InterPro" id="IPR017853">
    <property type="entry name" value="GH"/>
</dbReference>
<dbReference type="Pfam" id="PF03174">
    <property type="entry name" value="CHB_HEX_C"/>
    <property type="match status" value="1"/>
</dbReference>
<gene>
    <name evidence="11" type="ORF">ID854_02180</name>
</gene>
<dbReference type="InterPro" id="IPR004867">
    <property type="entry name" value="CHB_C_dom"/>
</dbReference>
<dbReference type="Gene3D" id="2.60.40.10">
    <property type="entry name" value="Immunoglobulins"/>
    <property type="match status" value="1"/>
</dbReference>
<protein>
    <recommendedName>
        <fullName evidence="3">beta-N-acetylhexosaminidase</fullName>
        <ecNumber evidence="3">3.2.1.52</ecNumber>
    </recommendedName>
    <alternativeName>
        <fullName evidence="6">Beta-N-acetylhexosaminidase</fullName>
    </alternativeName>
    <alternativeName>
        <fullName evidence="7">N-acetyl-beta-glucosaminidase</fullName>
    </alternativeName>
</protein>
<comment type="caution">
    <text evidence="11">The sequence shown here is derived from an EMBL/GenBank/DDBJ whole genome shotgun (WGS) entry which is preliminary data.</text>
</comment>
<dbReference type="CDD" id="cd02847">
    <property type="entry name" value="E_set_Chitobiase_C"/>
    <property type="match status" value="1"/>
</dbReference>
<reference evidence="11" key="2">
    <citation type="journal article" date="2024" name="Toxins">
        <title>Genome Sequence Analysis of Native Xenorhabdus Strains Isolated from Entomopathogenic Nematodes in Argentina.</title>
        <authorList>
            <person name="Palma L."/>
            <person name="Frizzo L."/>
            <person name="Kaiser S."/>
            <person name="Berry C."/>
            <person name="Caballero P."/>
            <person name="Bode H.B."/>
            <person name="Del Valle E.E."/>
        </authorList>
    </citation>
    <scope>NUCLEOTIDE SEQUENCE</scope>
    <source>
        <strain evidence="11">M</strain>
    </source>
</reference>
<feature type="signal peptide" evidence="9">
    <location>
        <begin position="1"/>
        <end position="24"/>
    </location>
</feature>
<dbReference type="SUPFAM" id="SSF55545">
    <property type="entry name" value="beta-N-acetylhexosaminidase-like domain"/>
    <property type="match status" value="1"/>
</dbReference>
<dbReference type="SMART" id="SM01081">
    <property type="entry name" value="CHB_HEX"/>
    <property type="match status" value="1"/>
</dbReference>
<dbReference type="Pfam" id="PF02838">
    <property type="entry name" value="Glyco_hydro_20b"/>
    <property type="match status" value="1"/>
</dbReference>
<dbReference type="Gene3D" id="3.20.20.80">
    <property type="entry name" value="Glycosidases"/>
    <property type="match status" value="1"/>
</dbReference>
<dbReference type="InterPro" id="IPR008965">
    <property type="entry name" value="CBM2/CBM3_carb-bd_dom_sf"/>
</dbReference>
<evidence type="ECO:0000256" key="8">
    <source>
        <dbReference type="PIRSR" id="PIRSR625705-1"/>
    </source>
</evidence>
<dbReference type="Gene3D" id="3.30.379.10">
    <property type="entry name" value="Chitobiase/beta-hexosaminidase domain 2-like"/>
    <property type="match status" value="1"/>
</dbReference>
<dbReference type="Gene3D" id="2.60.40.290">
    <property type="match status" value="1"/>
</dbReference>
<dbReference type="Pfam" id="PF00728">
    <property type="entry name" value="Glyco_hydro_20"/>
    <property type="match status" value="1"/>
</dbReference>
<dbReference type="InterPro" id="IPR012291">
    <property type="entry name" value="CBM2_carb-bd_dom_sf"/>
</dbReference>
<evidence type="ECO:0000256" key="9">
    <source>
        <dbReference type="SAM" id="SignalP"/>
    </source>
</evidence>
<evidence type="ECO:0000256" key="3">
    <source>
        <dbReference type="ARBA" id="ARBA00012663"/>
    </source>
</evidence>
<dbReference type="SUPFAM" id="SSF81296">
    <property type="entry name" value="E set domains"/>
    <property type="match status" value="1"/>
</dbReference>
<evidence type="ECO:0000259" key="10">
    <source>
        <dbReference type="SMART" id="SM01081"/>
    </source>
</evidence>
<feature type="domain" description="Chitobiase/beta-hexosaminidases N-terminal" evidence="10">
    <location>
        <begin position="52"/>
        <end position="213"/>
    </location>
</feature>
<evidence type="ECO:0000256" key="4">
    <source>
        <dbReference type="ARBA" id="ARBA00022801"/>
    </source>
</evidence>
<dbReference type="CDD" id="cd06569">
    <property type="entry name" value="GH20_Sm-chitobiase-like"/>
    <property type="match status" value="1"/>
</dbReference>
<accession>A0AAW3YMQ4</accession>
<name>A0AAW3YMQ4_9GAMM</name>
<dbReference type="InterPro" id="IPR015882">
    <property type="entry name" value="HEX_bac_N"/>
</dbReference>
<dbReference type="Pfam" id="PF03173">
    <property type="entry name" value="CHB_HEX"/>
    <property type="match status" value="1"/>
</dbReference>
<dbReference type="PANTHER" id="PTHR22600">
    <property type="entry name" value="BETA-HEXOSAMINIDASE"/>
    <property type="match status" value="1"/>
</dbReference>
<feature type="active site" description="Proton donor" evidence="8">
    <location>
        <position position="559"/>
    </location>
</feature>
<comment type="catalytic activity">
    <reaction evidence="1">
        <text>Hydrolysis of terminal non-reducing N-acetyl-D-hexosamine residues in N-acetyl-beta-D-hexosaminides.</text>
        <dbReference type="EC" id="3.2.1.52"/>
    </reaction>
</comment>
<dbReference type="EMBL" id="JACXBF010000059">
    <property type="protein sequence ID" value="MBD2799300.1"/>
    <property type="molecule type" value="Genomic_DNA"/>
</dbReference>
<dbReference type="GO" id="GO:0004563">
    <property type="term" value="F:beta-N-acetylhexosaminidase activity"/>
    <property type="evidence" value="ECO:0007669"/>
    <property type="project" value="UniProtKB-EC"/>
</dbReference>
<dbReference type="EC" id="3.2.1.52" evidence="3"/>
<evidence type="ECO:0000256" key="1">
    <source>
        <dbReference type="ARBA" id="ARBA00001231"/>
    </source>
</evidence>
<organism evidence="11">
    <name type="scientific">Xenorhabdus szentirmaii</name>
    <dbReference type="NCBI Taxonomy" id="290112"/>
    <lineage>
        <taxon>Bacteria</taxon>
        <taxon>Pseudomonadati</taxon>
        <taxon>Pseudomonadota</taxon>
        <taxon>Gammaproteobacteria</taxon>
        <taxon>Enterobacterales</taxon>
        <taxon>Morganellaceae</taxon>
        <taxon>Xenorhabdus</taxon>
    </lineage>
</organism>
<sequence>MKTVKFCTLAAFITAVGFMGSTHAEMSSAAPLQMSSAAPLQMSSQQVVDSLSQLKVNFRVLDNQAGAHGTDCAILGADSAACNRVIITLSNGDQAIVSSDWEIYFHSIRQILKLEHDQYKITHVTGDLHKLTPTEKFKGIKANEKVILPIIEEYWQIYETDFMPRWYAASGNAIPKILNNTGTEDISQFLSELNGDLWKRITADNNVLMTPENRFVKNQQVTEIARDQLRGQIIPTPKELTVHSQDVDLSRGVKLELGGLSEASIKLIRARFTDQNIPLTDSGYQIATQINANKFTGQWRVNGAYSLDITTKGAQIIAFDQSGVFYGLQSLLALLPADGMPKIATLTAKDAPRFEYRGVFLDVGRNFHSKEAVLRLLDQMSNYKLNKFHFHLSDDEGWRLEIPGLPELTEIGSQRCHDLSETRCLLPQLGSGPYHNNMGSGYFSRQDYIDILHYAKARQIEVIPEIDIPAHARAAVVSMEARYNNLMAQGKKEEAGEYRLLDPTDTSNTTSVQFYDRHSYLNPCIDSSRRFIDKVIGEVVAMHKEAKMPLNTWHFGGDEAKNIRLGAGYQDKDGPIVPDKGIINQKIEDKPWAKSQACQKMITQGVIKDVDELASYFAIEVSKIVDSHGIETMQAWQDGLKHAKSAKDFATKHVAVNFWDTLYWGGYESVNDWANKGYRVVVSSPDYIYLDMPYEVNPKERGYYWATRFNDEAKIFSFAPNNMPQNAETSVDRDGNYFNTHSNKHWPGAYGISGQSWSETVRTDEQMEYMIYPRLLPLAERAWHQASWELNYQQGREYKGGITHYVDMNVLNRDWERFANLIGQYELAKLDKANISYRLPVPGGRVVEGMFEANIALPGVAIQYSLDEGKTWQVYNDRLRPHVSKNASSGSVKIRSVSSDGKRFSRIEEVKF</sequence>
<dbReference type="AlphaFoldDB" id="A0AAW3YMQ4"/>
<dbReference type="RefSeq" id="WP_408675369.1">
    <property type="nucleotide sequence ID" value="NZ_JACXBF010000059.1"/>
</dbReference>
<dbReference type="SUPFAM" id="SSF49384">
    <property type="entry name" value="Carbohydrate-binding domain"/>
    <property type="match status" value="1"/>
</dbReference>
<dbReference type="InterPro" id="IPR013783">
    <property type="entry name" value="Ig-like_fold"/>
</dbReference>
<comment type="similarity">
    <text evidence="2">Belongs to the glycosyl hydrolase 20 family.</text>
</comment>
<dbReference type="InterPro" id="IPR025705">
    <property type="entry name" value="Beta_hexosaminidase_sua/sub"/>
</dbReference>
<dbReference type="InterPro" id="IPR015883">
    <property type="entry name" value="Glyco_hydro_20_cat"/>
</dbReference>
<dbReference type="InterPro" id="IPR029018">
    <property type="entry name" value="Hex-like_dom2"/>
</dbReference>
<evidence type="ECO:0000256" key="2">
    <source>
        <dbReference type="ARBA" id="ARBA00006285"/>
    </source>
</evidence>
<proteinExistence type="inferred from homology"/>
<feature type="chain" id="PRO_5043677546" description="beta-N-acetylhexosaminidase" evidence="9">
    <location>
        <begin position="25"/>
        <end position="912"/>
    </location>
</feature>
<evidence type="ECO:0000256" key="5">
    <source>
        <dbReference type="ARBA" id="ARBA00023295"/>
    </source>
</evidence>
<dbReference type="GO" id="GO:0030247">
    <property type="term" value="F:polysaccharide binding"/>
    <property type="evidence" value="ECO:0007669"/>
    <property type="project" value="InterPro"/>
</dbReference>